<dbReference type="PROSITE" id="PS50157">
    <property type="entry name" value="ZINC_FINGER_C2H2_2"/>
    <property type="match status" value="3"/>
</dbReference>
<dbReference type="InterPro" id="IPR013087">
    <property type="entry name" value="Znf_C2H2_type"/>
</dbReference>
<evidence type="ECO:0000256" key="9">
    <source>
        <dbReference type="SAM" id="MobiDB-lite"/>
    </source>
</evidence>
<evidence type="ECO:0000313" key="12">
    <source>
        <dbReference type="Proteomes" id="UP000594260"/>
    </source>
</evidence>
<protein>
    <recommendedName>
        <fullName evidence="10">C2H2-type domain-containing protein</fullName>
    </recommendedName>
</protein>
<dbReference type="FunCoup" id="A0A7M7MJH4">
    <property type="interactions" value="1735"/>
</dbReference>
<evidence type="ECO:0000256" key="3">
    <source>
        <dbReference type="ARBA" id="ARBA00022737"/>
    </source>
</evidence>
<keyword evidence="3" id="KW-0677">Repeat</keyword>
<proteinExistence type="predicted"/>
<dbReference type="SUPFAM" id="SSF57667">
    <property type="entry name" value="beta-beta-alpha zinc fingers"/>
    <property type="match status" value="3"/>
</dbReference>
<evidence type="ECO:0000256" key="2">
    <source>
        <dbReference type="ARBA" id="ARBA00022723"/>
    </source>
</evidence>
<dbReference type="Proteomes" id="UP000594260">
    <property type="component" value="Unplaced"/>
</dbReference>
<dbReference type="InterPro" id="IPR036236">
    <property type="entry name" value="Znf_C2H2_sf"/>
</dbReference>
<evidence type="ECO:0000256" key="4">
    <source>
        <dbReference type="ARBA" id="ARBA00022771"/>
    </source>
</evidence>
<comment type="subcellular location">
    <subcellularLocation>
        <location evidence="1">Nucleus</location>
    </subcellularLocation>
</comment>
<dbReference type="AlphaFoldDB" id="A0A7M7MJH4"/>
<feature type="domain" description="C2H2-type" evidence="10">
    <location>
        <begin position="321"/>
        <end position="349"/>
    </location>
</feature>
<dbReference type="GO" id="GO:0000981">
    <property type="term" value="F:DNA-binding transcription factor activity, RNA polymerase II-specific"/>
    <property type="evidence" value="ECO:0007669"/>
    <property type="project" value="TreeGrafter"/>
</dbReference>
<dbReference type="SMART" id="SM00355">
    <property type="entry name" value="ZnF_C2H2"/>
    <property type="match status" value="9"/>
</dbReference>
<dbReference type="GO" id="GO:0045892">
    <property type="term" value="P:negative regulation of DNA-templated transcription"/>
    <property type="evidence" value="ECO:0007669"/>
    <property type="project" value="UniProtKB-ARBA"/>
</dbReference>
<dbReference type="GeneID" id="111254555"/>
<dbReference type="RefSeq" id="XP_022671241.1">
    <property type="nucleotide sequence ID" value="XM_022815506.1"/>
</dbReference>
<evidence type="ECO:0000256" key="5">
    <source>
        <dbReference type="ARBA" id="ARBA00022833"/>
    </source>
</evidence>
<dbReference type="GO" id="GO:0008270">
    <property type="term" value="F:zinc ion binding"/>
    <property type="evidence" value="ECO:0007669"/>
    <property type="project" value="UniProtKB-KW"/>
</dbReference>
<name>A0A7M7MJH4_VARDE</name>
<dbReference type="GO" id="GO:0000978">
    <property type="term" value="F:RNA polymerase II cis-regulatory region sequence-specific DNA binding"/>
    <property type="evidence" value="ECO:0007669"/>
    <property type="project" value="TreeGrafter"/>
</dbReference>
<dbReference type="PROSITE" id="PS00028">
    <property type="entry name" value="ZINC_FINGER_C2H2_1"/>
    <property type="match status" value="4"/>
</dbReference>
<evidence type="ECO:0000256" key="6">
    <source>
        <dbReference type="ARBA" id="ARBA00023125"/>
    </source>
</evidence>
<dbReference type="InterPro" id="IPR051574">
    <property type="entry name" value="ZnF_E-box_Homeobox"/>
</dbReference>
<evidence type="ECO:0000256" key="7">
    <source>
        <dbReference type="ARBA" id="ARBA00023242"/>
    </source>
</evidence>
<organism evidence="11 12">
    <name type="scientific">Varroa destructor</name>
    <name type="common">Honeybee mite</name>
    <dbReference type="NCBI Taxonomy" id="109461"/>
    <lineage>
        <taxon>Eukaryota</taxon>
        <taxon>Metazoa</taxon>
        <taxon>Ecdysozoa</taxon>
        <taxon>Arthropoda</taxon>
        <taxon>Chelicerata</taxon>
        <taxon>Arachnida</taxon>
        <taxon>Acari</taxon>
        <taxon>Parasitiformes</taxon>
        <taxon>Mesostigmata</taxon>
        <taxon>Gamasina</taxon>
        <taxon>Dermanyssoidea</taxon>
        <taxon>Varroidae</taxon>
        <taxon>Varroa</taxon>
    </lineage>
</organism>
<keyword evidence="4 8" id="KW-0863">Zinc-finger</keyword>
<dbReference type="InParanoid" id="A0A7M7MJH4"/>
<evidence type="ECO:0000313" key="11">
    <source>
        <dbReference type="EnsemblMetazoa" id="XP_022671241"/>
    </source>
</evidence>
<feature type="compositionally biased region" description="Acidic residues" evidence="9">
    <location>
        <begin position="465"/>
        <end position="479"/>
    </location>
</feature>
<reference evidence="11" key="1">
    <citation type="submission" date="2021-01" db="UniProtKB">
        <authorList>
            <consortium name="EnsemblMetazoa"/>
        </authorList>
    </citation>
    <scope>IDENTIFICATION</scope>
</reference>
<keyword evidence="12" id="KW-1185">Reference proteome</keyword>
<sequence length="479" mass="56100">MISQNLSADRDSFHESAMSRKRERRELQMDAEKIDEPHQKSGGNSRSKRPRASYTGLAPTPVFHNLTADLPCRWANCQDICPDLCAYYTHLRRHMWTGKDARNETGERCRWRECAATQPWTPTHVYYHGYHEKLKLLGDRKLASRRDFKCYLPTQNRHTVDVFDAFECEWADCEYVLESPEDFNFHLLVHVHETIEGTDWHKDMYRCQWTDCRLDFTYSLLRGHVKSHSSQKDSSCSTCGAIFRSANKFLDHFRRQMQPASQSESLQCRYCSKAFFHDRILRDHERQHISQYKCPFCEMTMPAPNDLRGHIATRHTTDRPFACGQCPSRFKLPRNLSTHVERVHNSKEMRCKHNECRFTTRSHYKMRRHRLQGHSEGESRIYACHLCSERFEIEGHLLSRHLVAEHGLQWPAGHRRFFYVRDPAEGVFRLQTFRYESAEISEIVPEGVDIDKAGTAALRARHDNDGEEEDEEGGEAGGS</sequence>
<feature type="domain" description="C2H2-type" evidence="10">
    <location>
        <begin position="292"/>
        <end position="320"/>
    </location>
</feature>
<dbReference type="KEGG" id="vde:111254555"/>
<dbReference type="PANTHER" id="PTHR24391">
    <property type="entry name" value="HISTONE H4 TRANSCRIPTION FACTOR-RELATED"/>
    <property type="match status" value="1"/>
</dbReference>
<dbReference type="OMA" id="HVANHAY"/>
<feature type="region of interest" description="Disordered" evidence="9">
    <location>
        <begin position="1"/>
        <end position="56"/>
    </location>
</feature>
<feature type="domain" description="C2H2-type" evidence="10">
    <location>
        <begin position="266"/>
        <end position="293"/>
    </location>
</feature>
<feature type="compositionally biased region" description="Basic and acidic residues" evidence="9">
    <location>
        <begin position="8"/>
        <end position="39"/>
    </location>
</feature>
<feature type="region of interest" description="Disordered" evidence="9">
    <location>
        <begin position="455"/>
        <end position="479"/>
    </location>
</feature>
<dbReference type="PANTHER" id="PTHR24391:SF18">
    <property type="entry name" value="EG:115C2.6 PROTEIN"/>
    <property type="match status" value="1"/>
</dbReference>
<evidence type="ECO:0000256" key="1">
    <source>
        <dbReference type="ARBA" id="ARBA00004123"/>
    </source>
</evidence>
<keyword evidence="7" id="KW-0539">Nucleus</keyword>
<dbReference type="Gene3D" id="3.30.160.60">
    <property type="entry name" value="Classic Zinc Finger"/>
    <property type="match status" value="3"/>
</dbReference>
<dbReference type="GO" id="GO:0005634">
    <property type="term" value="C:nucleus"/>
    <property type="evidence" value="ECO:0007669"/>
    <property type="project" value="UniProtKB-SubCell"/>
</dbReference>
<evidence type="ECO:0000256" key="8">
    <source>
        <dbReference type="PROSITE-ProRule" id="PRU00042"/>
    </source>
</evidence>
<dbReference type="EnsemblMetazoa" id="XM_022815506">
    <property type="protein sequence ID" value="XP_022671241"/>
    <property type="gene ID" value="LOC111254555"/>
</dbReference>
<dbReference type="OrthoDB" id="10260596at2759"/>
<evidence type="ECO:0000259" key="10">
    <source>
        <dbReference type="PROSITE" id="PS50157"/>
    </source>
</evidence>
<keyword evidence="2" id="KW-0479">Metal-binding</keyword>
<keyword evidence="6" id="KW-0238">DNA-binding</keyword>
<accession>A0A7M7MJH4</accession>
<keyword evidence="5" id="KW-0862">Zinc</keyword>